<evidence type="ECO:0000313" key="1">
    <source>
        <dbReference type="EMBL" id="SDO48120.1"/>
    </source>
</evidence>
<dbReference type="OrthoDB" id="3773711at2"/>
<gene>
    <name evidence="1" type="ORF">SAMN05192576_4087</name>
</gene>
<sequence>MTWKSFHNRGEILRSVTAAADTRRDGVLPMDVDGVAETFGDELTLLAALQLKWHTRLAGNVEKALTDQPLDLDVAVESAWGETADRMPGIRLILDHYRAEPVDEAMARAMAKATAKEHMMLAATAGRSSVDDAAAVAVGAQLEEAARLHHRGVSTVVVPGGAHARPTLLDRLKAVVAA</sequence>
<protein>
    <submittedName>
        <fullName evidence="1">Uncharacterized protein</fullName>
    </submittedName>
</protein>
<dbReference type="RefSeq" id="WP_091026657.1">
    <property type="nucleotide sequence ID" value="NZ_BKAE01000014.1"/>
</dbReference>
<keyword evidence="2" id="KW-1185">Reference proteome</keyword>
<evidence type="ECO:0000313" key="2">
    <source>
        <dbReference type="Proteomes" id="UP000199004"/>
    </source>
</evidence>
<accession>A0A1H0JWX5</accession>
<dbReference type="Proteomes" id="UP000199004">
    <property type="component" value="Unassembled WGS sequence"/>
</dbReference>
<dbReference type="STRING" id="1005944.SAMN05192576_4087"/>
<organism evidence="1 2">
    <name type="scientific">Nocardioides szechwanensis</name>
    <dbReference type="NCBI Taxonomy" id="1005944"/>
    <lineage>
        <taxon>Bacteria</taxon>
        <taxon>Bacillati</taxon>
        <taxon>Actinomycetota</taxon>
        <taxon>Actinomycetes</taxon>
        <taxon>Propionibacteriales</taxon>
        <taxon>Nocardioidaceae</taxon>
        <taxon>Nocardioides</taxon>
    </lineage>
</organism>
<name>A0A1H0JWX5_9ACTN</name>
<reference evidence="1 2" key="1">
    <citation type="submission" date="2016-10" db="EMBL/GenBank/DDBJ databases">
        <authorList>
            <person name="de Groot N.N."/>
        </authorList>
    </citation>
    <scope>NUCLEOTIDE SEQUENCE [LARGE SCALE GENOMIC DNA]</scope>
    <source>
        <strain evidence="1 2">CGMCC 1.11147</strain>
    </source>
</reference>
<dbReference type="AlphaFoldDB" id="A0A1H0JWX5"/>
<dbReference type="EMBL" id="FNIC01000009">
    <property type="protein sequence ID" value="SDO48120.1"/>
    <property type="molecule type" value="Genomic_DNA"/>
</dbReference>
<proteinExistence type="predicted"/>